<evidence type="ECO:0000256" key="2">
    <source>
        <dbReference type="ARBA" id="ARBA00022553"/>
    </source>
</evidence>
<dbReference type="AlphaFoldDB" id="A0A2V5H2R8"/>
<evidence type="ECO:0000259" key="3">
    <source>
        <dbReference type="PROSITE" id="PS50075"/>
    </source>
</evidence>
<evidence type="ECO:0000313" key="5">
    <source>
        <dbReference type="Proteomes" id="UP000249829"/>
    </source>
</evidence>
<dbReference type="SUPFAM" id="SSF56801">
    <property type="entry name" value="Acetyl-CoA synthetase-like"/>
    <property type="match status" value="1"/>
</dbReference>
<dbReference type="InterPro" id="IPR029058">
    <property type="entry name" value="AB_hydrolase_fold"/>
</dbReference>
<dbReference type="PROSITE" id="PS50075">
    <property type="entry name" value="CARRIER"/>
    <property type="match status" value="1"/>
</dbReference>
<dbReference type="InterPro" id="IPR000873">
    <property type="entry name" value="AMP-dep_synth/lig_dom"/>
</dbReference>
<dbReference type="Gene3D" id="1.10.1200.10">
    <property type="entry name" value="ACP-like"/>
    <property type="match status" value="1"/>
</dbReference>
<dbReference type="InterPro" id="IPR045851">
    <property type="entry name" value="AMP-bd_C_sf"/>
</dbReference>
<keyword evidence="1" id="KW-0596">Phosphopantetheine</keyword>
<name>A0A2V5H2R8_ASPV1</name>
<dbReference type="InterPro" id="IPR020806">
    <property type="entry name" value="PKS_PP-bd"/>
</dbReference>
<gene>
    <name evidence="4" type="ORF">BO99DRAFT_425088</name>
</gene>
<keyword evidence="2" id="KW-0597">Phosphoprotein</keyword>
<accession>A0A2V5H2R8</accession>
<dbReference type="Pfam" id="PF00550">
    <property type="entry name" value="PP-binding"/>
    <property type="match status" value="1"/>
</dbReference>
<proteinExistence type="predicted"/>
<dbReference type="InterPro" id="IPR036736">
    <property type="entry name" value="ACP-like_sf"/>
</dbReference>
<dbReference type="GO" id="GO:0006633">
    <property type="term" value="P:fatty acid biosynthetic process"/>
    <property type="evidence" value="ECO:0007669"/>
    <property type="project" value="TreeGrafter"/>
</dbReference>
<evidence type="ECO:0000313" key="4">
    <source>
        <dbReference type="EMBL" id="PYI15964.1"/>
    </source>
</evidence>
<protein>
    <submittedName>
        <fullName evidence="4">Acetyl-CoA synthetase-like protein</fullName>
    </submittedName>
</protein>
<reference evidence="4 5" key="1">
    <citation type="submission" date="2018-02" db="EMBL/GenBank/DDBJ databases">
        <title>The genomes of Aspergillus section Nigri reveals drivers in fungal speciation.</title>
        <authorList>
            <consortium name="DOE Joint Genome Institute"/>
            <person name="Vesth T.C."/>
            <person name="Nybo J."/>
            <person name="Theobald S."/>
            <person name="Brandl J."/>
            <person name="Frisvad J.C."/>
            <person name="Nielsen K.F."/>
            <person name="Lyhne E.K."/>
            <person name="Kogle M.E."/>
            <person name="Kuo A."/>
            <person name="Riley R."/>
            <person name="Clum A."/>
            <person name="Nolan M."/>
            <person name="Lipzen A."/>
            <person name="Salamov A."/>
            <person name="Henrissat B."/>
            <person name="Wiebenga A."/>
            <person name="De vries R.P."/>
            <person name="Grigoriev I.V."/>
            <person name="Mortensen U.H."/>
            <person name="Andersen M.R."/>
            <person name="Baker S.E."/>
        </authorList>
    </citation>
    <scope>NUCLEOTIDE SEQUENCE [LARGE SCALE GENOMIC DNA]</scope>
    <source>
        <strain evidence="4 5">CBS 115571</strain>
    </source>
</reference>
<dbReference type="STRING" id="1450538.A0A2V5H2R8"/>
<feature type="domain" description="Carrier" evidence="3">
    <location>
        <begin position="562"/>
        <end position="642"/>
    </location>
</feature>
<dbReference type="Pfam" id="PF00501">
    <property type="entry name" value="AMP-binding"/>
    <property type="match status" value="1"/>
</dbReference>
<evidence type="ECO:0000256" key="1">
    <source>
        <dbReference type="ARBA" id="ARBA00022450"/>
    </source>
</evidence>
<dbReference type="Proteomes" id="UP000249829">
    <property type="component" value="Unassembled WGS sequence"/>
</dbReference>
<organism evidence="4 5">
    <name type="scientific">Aspergillus violaceofuscus (strain CBS 115571)</name>
    <dbReference type="NCBI Taxonomy" id="1450538"/>
    <lineage>
        <taxon>Eukaryota</taxon>
        <taxon>Fungi</taxon>
        <taxon>Dikarya</taxon>
        <taxon>Ascomycota</taxon>
        <taxon>Pezizomycotina</taxon>
        <taxon>Eurotiomycetes</taxon>
        <taxon>Eurotiomycetidae</taxon>
        <taxon>Eurotiales</taxon>
        <taxon>Aspergillaceae</taxon>
        <taxon>Aspergillus</taxon>
    </lineage>
</organism>
<sequence length="921" mass="102469">MQRLSSLLENAAHSHGDQGIIFYPDQIFDSEKTARVTYRELHRQASANSTKIRQRKRYAPDQIVLLHLGSSNHLDTIIWFWSLIYANCIPAMSTPLPQDQGLRLKHLRHLQTLLQDPVCFTSESRLEDFPTDLTMPLETVEQFQDLDFKYPNESGLAPPTSGGAADMAVLMLTSGSTGPCKAVGLTHQQILCSLNGKCAVFSLRNPIGAFLNWISLDHVGSLIEIHFHALLAGVDQVHVSPSDVIQSPLWFLKFLERHQVARTFAPNFFLAMLARTLDATAAGSDTFFDLQHLQYIVSGGEANGVGVCARLSAYLSRCGAAENCIVPGFGMTETCAGCIYNLGFPKYDKRHGYDFASLGSCIPGVEMRIASVVPKEVGHLEVRGPIVFAGYFNNPDATVEAFQPGGWFRTGDTGFLDANGCLNLAGRTNDLISINGVKHNALALEVELEEAQLPGVSPGEVVCFAHRAPGVETEQIYVVYAHSYCTHDMKARYETLTAISHKVSLMTNTKPRVLPLLALERSSLGKISRSKLQSQIALGVYASEQKLDAELLQAHRRAMYRPPRTETEKTIVEVLSSIIPDTTTDGLGATANLFELGLTSLTLVQIQRQLQDQLSLNQPLPLATIMAHPTVQDFAAVCEEATTHVYNPVVTLQPHGTKPPLWLIHPAAGEALVFLNLAHLIRDRPVYAFRARGFHREELFFTSLDECLTTYHAAMKKIQPKGPYAILGYSYGAMVAFELAKRLEAEGGEVRFLASLNRPPYVSPRLRQVQWSECLVNISFFLGILSREALHRCLDAVRDASREEALEVVLPHVDHSRMVELGLNDHSLARWIDVAFSLQEIGREYQPDGEVAHMDVFHCDPLDFLNVGKEEWLRRLAAWEEFSREESEYYEVPGEHHSVLDATHVRRFFVRLVEVLAARGI</sequence>
<keyword evidence="5" id="KW-1185">Reference proteome</keyword>
<dbReference type="InterPro" id="IPR042099">
    <property type="entry name" value="ANL_N_sf"/>
</dbReference>
<dbReference type="OMA" id="RITMITN"/>
<dbReference type="SUPFAM" id="SSF47336">
    <property type="entry name" value="ACP-like"/>
    <property type="match status" value="1"/>
</dbReference>
<dbReference type="SUPFAM" id="SSF53474">
    <property type="entry name" value="alpha/beta-Hydrolases"/>
    <property type="match status" value="1"/>
</dbReference>
<dbReference type="GO" id="GO:0031957">
    <property type="term" value="F:very long-chain fatty acid-CoA ligase activity"/>
    <property type="evidence" value="ECO:0007669"/>
    <property type="project" value="TreeGrafter"/>
</dbReference>
<dbReference type="InterPro" id="IPR001031">
    <property type="entry name" value="Thioesterase"/>
</dbReference>
<dbReference type="Pfam" id="PF00975">
    <property type="entry name" value="Thioesterase"/>
    <property type="match status" value="1"/>
</dbReference>
<dbReference type="GO" id="GO:0031177">
    <property type="term" value="F:phosphopantetheine binding"/>
    <property type="evidence" value="ECO:0007669"/>
    <property type="project" value="InterPro"/>
</dbReference>
<dbReference type="PANTHER" id="PTHR24096:SF267">
    <property type="entry name" value="MALONATE--COA LIGASE ACSF3, MITOCHONDRIAL"/>
    <property type="match status" value="1"/>
</dbReference>
<dbReference type="PANTHER" id="PTHR24096">
    <property type="entry name" value="LONG-CHAIN-FATTY-ACID--COA LIGASE"/>
    <property type="match status" value="1"/>
</dbReference>
<dbReference type="SMART" id="SM00823">
    <property type="entry name" value="PKS_PP"/>
    <property type="match status" value="1"/>
</dbReference>
<dbReference type="InterPro" id="IPR009081">
    <property type="entry name" value="PP-bd_ACP"/>
</dbReference>
<dbReference type="Gene3D" id="3.40.50.1820">
    <property type="entry name" value="alpha/beta hydrolase"/>
    <property type="match status" value="1"/>
</dbReference>
<dbReference type="EMBL" id="KZ825176">
    <property type="protein sequence ID" value="PYI15964.1"/>
    <property type="molecule type" value="Genomic_DNA"/>
</dbReference>
<dbReference type="Gene3D" id="3.40.50.12780">
    <property type="entry name" value="N-terminal domain of ligase-like"/>
    <property type="match status" value="1"/>
</dbReference>
<dbReference type="Gene3D" id="3.30.300.30">
    <property type="match status" value="1"/>
</dbReference>